<gene>
    <name evidence="3" type="ORF">KQ657_004527</name>
</gene>
<dbReference type="GO" id="GO:0019005">
    <property type="term" value="C:SCF ubiquitin ligase complex"/>
    <property type="evidence" value="ECO:0007669"/>
    <property type="project" value="TreeGrafter"/>
</dbReference>
<evidence type="ECO:0000256" key="1">
    <source>
        <dbReference type="ARBA" id="ARBA00022786"/>
    </source>
</evidence>
<feature type="domain" description="F-box protein Hrt3/FBXO9 C-terminal" evidence="2">
    <location>
        <begin position="210"/>
        <end position="333"/>
    </location>
</feature>
<comment type="caution">
    <text evidence="3">The sequence shown here is derived from an EMBL/GenBank/DDBJ whole genome shotgun (WGS) entry which is preliminary data.</text>
</comment>
<dbReference type="Pfam" id="PF19270">
    <property type="entry name" value="FBO_C"/>
    <property type="match status" value="1"/>
</dbReference>
<dbReference type="PANTHER" id="PTHR12874">
    <property type="entry name" value="F-BOX ONLY PROTEIN 48-RELATED"/>
    <property type="match status" value="1"/>
</dbReference>
<proteinExistence type="predicted"/>
<dbReference type="EMBL" id="JAHMUF010000007">
    <property type="protein sequence ID" value="KAG7194315.1"/>
    <property type="molecule type" value="Genomic_DNA"/>
</dbReference>
<dbReference type="GO" id="GO:0005737">
    <property type="term" value="C:cytoplasm"/>
    <property type="evidence" value="ECO:0007669"/>
    <property type="project" value="TreeGrafter"/>
</dbReference>
<dbReference type="PANTHER" id="PTHR12874:SF9">
    <property type="entry name" value="F-BOX ONLY PROTEIN 48"/>
    <property type="match status" value="1"/>
</dbReference>
<evidence type="ECO:0000259" key="2">
    <source>
        <dbReference type="Pfam" id="PF19270"/>
    </source>
</evidence>
<dbReference type="InterPro" id="IPR045464">
    <property type="entry name" value="Hrt3/FBXO9_C"/>
</dbReference>
<name>A0A9P7VAP9_9ASCO</name>
<evidence type="ECO:0000313" key="3">
    <source>
        <dbReference type="EMBL" id="KAG7194315.1"/>
    </source>
</evidence>
<evidence type="ECO:0000313" key="4">
    <source>
        <dbReference type="Proteomes" id="UP000790833"/>
    </source>
</evidence>
<reference evidence="3" key="1">
    <citation type="submission" date="2021-03" db="EMBL/GenBank/DDBJ databases">
        <authorList>
            <person name="Palmer J.M."/>
        </authorList>
    </citation>
    <scope>NUCLEOTIDE SEQUENCE</scope>
    <source>
        <strain evidence="3">ARV_011</strain>
    </source>
</reference>
<sequence length="409" mass="47598">MTIVESSERHAHELTENERTAIKLFELAEEREVQGQLSDSVKYYRQATKLCHNVETIYRQKHLPGLVKKLQQERGHSRKVDEDQVKRINVDKLLQSFEYAEVIPFDPNNPDHLEPGSMVIKLGITDTEVPQISPLLDLHDDIWVNILEILISTDCQSWFNFSMTCKRNAYIGFGNQYIWKYLWNRIYPSQIYDGLTMEMKVQMLEAKLNLQYGSKPKQMLKTQPYIRFGGIYISVVNYLSEGGKLYDSSSWINPTRTITYYRYFRFYPDGQCLMLLTFLEPKQIVPFIQRGKQYATPTTDSNSTGGGGGLDEYKSEPSRIYCGSWTLDDSTSKLTIVVTNGPSPHHVYYYTFVIKNMAHYYHGKLNWEAMESVRKPVVGEVPSREGEVSQLSIRKEKPFRFLKVKSYQY</sequence>
<keyword evidence="1" id="KW-0833">Ubl conjugation pathway</keyword>
<accession>A0A9P7VAP9</accession>
<dbReference type="GeneID" id="66117901"/>
<dbReference type="GO" id="GO:0031146">
    <property type="term" value="P:SCF-dependent proteasomal ubiquitin-dependent protein catabolic process"/>
    <property type="evidence" value="ECO:0007669"/>
    <property type="project" value="TreeGrafter"/>
</dbReference>
<dbReference type="RefSeq" id="XP_043049862.1">
    <property type="nucleotide sequence ID" value="XM_043195196.1"/>
</dbReference>
<dbReference type="AlphaFoldDB" id="A0A9P7VAP9"/>
<keyword evidence="4" id="KW-1185">Reference proteome</keyword>
<protein>
    <recommendedName>
        <fullName evidence="2">F-box protein Hrt3/FBXO9 C-terminal domain-containing protein</fullName>
    </recommendedName>
</protein>
<dbReference type="Proteomes" id="UP000790833">
    <property type="component" value="Unassembled WGS sequence"/>
</dbReference>
<dbReference type="OrthoDB" id="2117972at2759"/>
<organism evidence="3 4">
    <name type="scientific">Scheffersomyces spartinae</name>
    <dbReference type="NCBI Taxonomy" id="45513"/>
    <lineage>
        <taxon>Eukaryota</taxon>
        <taxon>Fungi</taxon>
        <taxon>Dikarya</taxon>
        <taxon>Ascomycota</taxon>
        <taxon>Saccharomycotina</taxon>
        <taxon>Pichiomycetes</taxon>
        <taxon>Debaryomycetaceae</taxon>
        <taxon>Scheffersomyces</taxon>
    </lineage>
</organism>